<dbReference type="InterPro" id="IPR036259">
    <property type="entry name" value="MFS_trans_sf"/>
</dbReference>
<dbReference type="GO" id="GO:0015293">
    <property type="term" value="F:symporter activity"/>
    <property type="evidence" value="ECO:0007669"/>
    <property type="project" value="UniProtKB-KW"/>
</dbReference>
<evidence type="ECO:0000256" key="4">
    <source>
        <dbReference type="ARBA" id="ARBA00022847"/>
    </source>
</evidence>
<dbReference type="EMBL" id="MVIE01000246">
    <property type="protein sequence ID" value="ORB28440.1"/>
    <property type="molecule type" value="Genomic_DNA"/>
</dbReference>
<keyword evidence="5" id="KW-1133">Transmembrane helix</keyword>
<dbReference type="PANTHER" id="PTHR43528">
    <property type="entry name" value="ALPHA-KETOGLUTARATE PERMEASE"/>
    <property type="match status" value="1"/>
</dbReference>
<keyword evidence="3" id="KW-1003">Cell membrane</keyword>
<proteinExistence type="predicted"/>
<gene>
    <name evidence="6" type="ORF">BST39_29245</name>
</gene>
<keyword evidence="2" id="KW-0813">Transport</keyword>
<comment type="subcellular location">
    <subcellularLocation>
        <location evidence="1">Cell membrane</location>
        <topology evidence="1">Multi-pass membrane protein</topology>
    </subcellularLocation>
</comment>
<sequence>LLIGPVGLWIRRYMGETEAFLEAIREPGERQGLLVVLREYRRSVLVSMGLTVIGTVSFYVVLVNMPTFAHKQLGLPLD</sequence>
<feature type="non-terminal residue" evidence="6">
    <location>
        <position position="1"/>
    </location>
</feature>
<keyword evidence="5" id="KW-0812">Transmembrane</keyword>
<dbReference type="InterPro" id="IPR051084">
    <property type="entry name" value="H+-coupled_symporters"/>
</dbReference>
<comment type="caution">
    <text evidence="6">The sequence shown here is derived from an EMBL/GenBank/DDBJ whole genome shotgun (WGS) entry which is preliminary data.</text>
</comment>
<keyword evidence="7" id="KW-1185">Reference proteome</keyword>
<evidence type="ECO:0000256" key="1">
    <source>
        <dbReference type="ARBA" id="ARBA00004651"/>
    </source>
</evidence>
<protein>
    <submittedName>
        <fullName evidence="6">MFS transporter</fullName>
    </submittedName>
</protein>
<keyword evidence="5" id="KW-0472">Membrane</keyword>
<feature type="transmembrane region" description="Helical" evidence="5">
    <location>
        <begin position="44"/>
        <end position="63"/>
    </location>
</feature>
<organism evidence="6 7">
    <name type="scientific">Mycobacterium paraseoulense</name>
    <dbReference type="NCBI Taxonomy" id="590652"/>
    <lineage>
        <taxon>Bacteria</taxon>
        <taxon>Bacillati</taxon>
        <taxon>Actinomycetota</taxon>
        <taxon>Actinomycetes</taxon>
        <taxon>Mycobacteriales</taxon>
        <taxon>Mycobacteriaceae</taxon>
        <taxon>Mycobacterium</taxon>
    </lineage>
</organism>
<evidence type="ECO:0000313" key="7">
    <source>
        <dbReference type="Proteomes" id="UP000192513"/>
    </source>
</evidence>
<accession>A0A1X0HRT5</accession>
<evidence type="ECO:0000256" key="3">
    <source>
        <dbReference type="ARBA" id="ARBA00022475"/>
    </source>
</evidence>
<dbReference type="GO" id="GO:0005886">
    <property type="term" value="C:plasma membrane"/>
    <property type="evidence" value="ECO:0007669"/>
    <property type="project" value="UniProtKB-SubCell"/>
</dbReference>
<reference evidence="6 7" key="1">
    <citation type="submission" date="2017-02" db="EMBL/GenBank/DDBJ databases">
        <title>The new phylogeny of genus Mycobacterium.</title>
        <authorList>
            <person name="Tortoli E."/>
            <person name="Trovato A."/>
            <person name="Cirillo D.M."/>
        </authorList>
    </citation>
    <scope>NUCLEOTIDE SEQUENCE [LARGE SCALE GENOMIC DNA]</scope>
    <source>
        <strain evidence="6 7">DSM 45000</strain>
    </source>
</reference>
<dbReference type="Proteomes" id="UP000192513">
    <property type="component" value="Unassembled WGS sequence"/>
</dbReference>
<keyword evidence="4" id="KW-0769">Symport</keyword>
<evidence type="ECO:0000256" key="2">
    <source>
        <dbReference type="ARBA" id="ARBA00022448"/>
    </source>
</evidence>
<evidence type="ECO:0000256" key="5">
    <source>
        <dbReference type="SAM" id="Phobius"/>
    </source>
</evidence>
<evidence type="ECO:0000313" key="6">
    <source>
        <dbReference type="EMBL" id="ORB28440.1"/>
    </source>
</evidence>
<dbReference type="PANTHER" id="PTHR43528:SF8">
    <property type="entry name" value="BLR0239 PROTEIN"/>
    <property type="match status" value="1"/>
</dbReference>
<dbReference type="AlphaFoldDB" id="A0A1X0HRT5"/>
<feature type="non-terminal residue" evidence="6">
    <location>
        <position position="78"/>
    </location>
</feature>
<name>A0A1X0HRT5_9MYCO</name>
<dbReference type="SUPFAM" id="SSF103473">
    <property type="entry name" value="MFS general substrate transporter"/>
    <property type="match status" value="1"/>
</dbReference>